<dbReference type="EMBL" id="FNLN01000026">
    <property type="protein sequence ID" value="SDU12556.1"/>
    <property type="molecule type" value="Genomic_DNA"/>
</dbReference>
<evidence type="ECO:0000313" key="2">
    <source>
        <dbReference type="EMBL" id="SDU12556.1"/>
    </source>
</evidence>
<reference evidence="3" key="1">
    <citation type="submission" date="2016-10" db="EMBL/GenBank/DDBJ databases">
        <authorList>
            <person name="Varghese N."/>
            <person name="Submissions S."/>
        </authorList>
    </citation>
    <scope>NUCLEOTIDE SEQUENCE [LARGE SCALE GENOMIC DNA]</scope>
    <source>
        <strain evidence="3">Nm10</strain>
    </source>
</reference>
<evidence type="ECO:0008006" key="4">
    <source>
        <dbReference type="Google" id="ProtNLM"/>
    </source>
</evidence>
<evidence type="ECO:0000256" key="1">
    <source>
        <dbReference type="SAM" id="Phobius"/>
    </source>
</evidence>
<keyword evidence="1" id="KW-0472">Membrane</keyword>
<name>A0A1H2FYV5_9PROT</name>
<protein>
    <recommendedName>
        <fullName evidence="4">DUF2393 domain-containing protein</fullName>
    </recommendedName>
</protein>
<dbReference type="KEGG" id="nur:ATY38_09625"/>
<keyword evidence="1" id="KW-0812">Transmembrane</keyword>
<sequence length="157" mass="18248">MKWLFGIIILILLVVSERFRKFAGYFIVIGIVGGSLIWGFQEYEKNKSKSKISSAEVILRNISFETMNNNEYELTGRIVNNSEKYTLNGLQLRINAKDCANDDDPHCIVFAEKKEYIYITIPPGQARDFKKEINLYSDQNLENKLVWDYSIEYAESK</sequence>
<keyword evidence="3" id="KW-1185">Reference proteome</keyword>
<proteinExistence type="predicted"/>
<accession>A0A1H2FYV5</accession>
<dbReference type="RefSeq" id="WP_062559111.1">
    <property type="nucleotide sequence ID" value="NZ_CP013341.1"/>
</dbReference>
<feature type="transmembrane region" description="Helical" evidence="1">
    <location>
        <begin position="26"/>
        <end position="43"/>
    </location>
</feature>
<organism evidence="2 3">
    <name type="scientific">Nitrosomonas ureae</name>
    <dbReference type="NCBI Taxonomy" id="44577"/>
    <lineage>
        <taxon>Bacteria</taxon>
        <taxon>Pseudomonadati</taxon>
        <taxon>Pseudomonadota</taxon>
        <taxon>Betaproteobacteria</taxon>
        <taxon>Nitrosomonadales</taxon>
        <taxon>Nitrosomonadaceae</taxon>
        <taxon>Nitrosomonas</taxon>
    </lineage>
</organism>
<keyword evidence="1" id="KW-1133">Transmembrane helix</keyword>
<evidence type="ECO:0000313" key="3">
    <source>
        <dbReference type="Proteomes" id="UP000182882"/>
    </source>
</evidence>
<dbReference type="Proteomes" id="UP000182882">
    <property type="component" value="Unassembled WGS sequence"/>
</dbReference>
<gene>
    <name evidence="2" type="ORF">SAMN05216406_12615</name>
</gene>
<dbReference type="AlphaFoldDB" id="A0A1H2FYV5"/>